<reference evidence="2 3" key="2">
    <citation type="submission" date="2020-05" db="EMBL/GenBank/DDBJ databases">
        <title>Draft genome sequence of Desulfovibrio sp. strainFSS-1.</title>
        <authorList>
            <person name="Shimoshige H."/>
            <person name="Kobayashi H."/>
            <person name="Maekawa T."/>
        </authorList>
    </citation>
    <scope>NUCLEOTIDE SEQUENCE [LARGE SCALE GENOMIC DNA]</scope>
    <source>
        <strain evidence="2 3">SIID29052-01</strain>
    </source>
</reference>
<dbReference type="EMBL" id="BLTE01000011">
    <property type="protein sequence ID" value="GFK94661.1"/>
    <property type="molecule type" value="Genomic_DNA"/>
</dbReference>
<dbReference type="RefSeq" id="WP_173084945.1">
    <property type="nucleotide sequence ID" value="NZ_BLTE01000011.1"/>
</dbReference>
<evidence type="ECO:0000313" key="3">
    <source>
        <dbReference type="Proteomes" id="UP000494245"/>
    </source>
</evidence>
<feature type="transmembrane region" description="Helical" evidence="1">
    <location>
        <begin position="263"/>
        <end position="294"/>
    </location>
</feature>
<feature type="transmembrane region" description="Helical" evidence="1">
    <location>
        <begin position="306"/>
        <end position="327"/>
    </location>
</feature>
<accession>A0A6V8LVP3</accession>
<dbReference type="Proteomes" id="UP000494245">
    <property type="component" value="Unassembled WGS sequence"/>
</dbReference>
<feature type="transmembrane region" description="Helical" evidence="1">
    <location>
        <begin position="21"/>
        <end position="38"/>
    </location>
</feature>
<feature type="transmembrane region" description="Helical" evidence="1">
    <location>
        <begin position="111"/>
        <end position="130"/>
    </location>
</feature>
<evidence type="ECO:0000256" key="1">
    <source>
        <dbReference type="SAM" id="Phobius"/>
    </source>
</evidence>
<keyword evidence="1" id="KW-0472">Membrane</keyword>
<feature type="transmembrane region" description="Helical" evidence="1">
    <location>
        <begin position="339"/>
        <end position="356"/>
    </location>
</feature>
<keyword evidence="1" id="KW-1133">Transmembrane helix</keyword>
<gene>
    <name evidence="2" type="ORF">NNJEOMEG_02508</name>
</gene>
<sequence length="520" mass="57588">MHSRLGIIPEENPRWPWTMGIVLFGLLTALACMRYLALRSTVFDLGVFVCNLTAMSQGGEWWRALNGHIQPVLWGYSWLIRPLPDWLQPLGLMVAQAFMLSLPLPAIASRYGVFPALAYFGFFAVWHNGLFDFHPDHLAVPIGFWFFFMVRAGRPWAAALAALCLCLIKETFAIQAAACGLYLVGCRRGGAAGAFVFVAGLAWFWVSTAKLIPFYTMDAGVGASAGAFAWIGGASVLGKIWWVLTHPFSVLGQVFGDPGKLKYLLALFGSLAFVPLLSPGPLVVAAPVLALSLLSERPDYYSFANHYTAGLVAPFLAAFAQGLPVAVEMIHSRRARLDRWAGILLLVLLAGHMALAPSPLSVRFWRAGGFSGYWPDARDTRIIRTLEQTIPDDPAVTVITQNSLNWGKVVSRYFSNSFPMAVFEPHRAQNPGAATLRDFRHFVLTGEKPDFPVTQSLAQYVVLDLKRPWYVVDKGCDWDGAACRDQEVAARFRDDLERARQDFDTLVDDDGFLILKRRTP</sequence>
<dbReference type="PROSITE" id="PS51257">
    <property type="entry name" value="PROKAR_LIPOPROTEIN"/>
    <property type="match status" value="1"/>
</dbReference>
<dbReference type="Pfam" id="PF09852">
    <property type="entry name" value="DUF2079"/>
    <property type="match status" value="1"/>
</dbReference>
<name>A0A6V8LVP3_9BACT</name>
<evidence type="ECO:0008006" key="4">
    <source>
        <dbReference type="Google" id="ProtNLM"/>
    </source>
</evidence>
<evidence type="ECO:0000313" key="2">
    <source>
        <dbReference type="EMBL" id="GFK94661.1"/>
    </source>
</evidence>
<feature type="transmembrane region" description="Helical" evidence="1">
    <location>
        <begin position="219"/>
        <end position="242"/>
    </location>
</feature>
<proteinExistence type="predicted"/>
<feature type="transmembrane region" description="Helical" evidence="1">
    <location>
        <begin position="142"/>
        <end position="168"/>
    </location>
</feature>
<dbReference type="InterPro" id="IPR018650">
    <property type="entry name" value="STSV1_Orf64"/>
</dbReference>
<feature type="transmembrane region" description="Helical" evidence="1">
    <location>
        <begin position="189"/>
        <end position="207"/>
    </location>
</feature>
<dbReference type="AlphaFoldDB" id="A0A6V8LVP3"/>
<comment type="caution">
    <text evidence="2">The sequence shown here is derived from an EMBL/GenBank/DDBJ whole genome shotgun (WGS) entry which is preliminary data.</text>
</comment>
<keyword evidence="1" id="KW-0812">Transmembrane</keyword>
<organism evidence="2 3">
    <name type="scientific">Fundidesulfovibrio magnetotacticus</name>
    <dbReference type="NCBI Taxonomy" id="2730080"/>
    <lineage>
        <taxon>Bacteria</taxon>
        <taxon>Pseudomonadati</taxon>
        <taxon>Thermodesulfobacteriota</taxon>
        <taxon>Desulfovibrionia</taxon>
        <taxon>Desulfovibrionales</taxon>
        <taxon>Desulfovibrionaceae</taxon>
        <taxon>Fundidesulfovibrio</taxon>
    </lineage>
</organism>
<protein>
    <recommendedName>
        <fullName evidence="4">DUF2079 domain-containing protein</fullName>
    </recommendedName>
</protein>
<keyword evidence="3" id="KW-1185">Reference proteome</keyword>
<reference evidence="2 3" key="1">
    <citation type="submission" date="2020-04" db="EMBL/GenBank/DDBJ databases">
        <authorList>
            <consortium name="Desulfovibrio sp. FSS-1 genome sequencing consortium"/>
            <person name="Shimoshige H."/>
            <person name="Kobayashi H."/>
            <person name="Maekawa T."/>
        </authorList>
    </citation>
    <scope>NUCLEOTIDE SEQUENCE [LARGE SCALE GENOMIC DNA]</scope>
    <source>
        <strain evidence="2 3">SIID29052-01</strain>
    </source>
</reference>